<dbReference type="Proteomes" id="UP000827549">
    <property type="component" value="Chromosome 5"/>
</dbReference>
<evidence type="ECO:0000313" key="3">
    <source>
        <dbReference type="Proteomes" id="UP000827549"/>
    </source>
</evidence>
<evidence type="ECO:0000256" key="1">
    <source>
        <dbReference type="SAM" id="MobiDB-lite"/>
    </source>
</evidence>
<evidence type="ECO:0008006" key="4">
    <source>
        <dbReference type="Google" id="ProtNLM"/>
    </source>
</evidence>
<name>A0AAF0YBJ4_9TREE</name>
<sequence length="86" mass="8512">MTPPPQHRSHARHPSTMTDAERAAYTASEMSAAASLVDVPDENTAGVAGQVAPGMGAANLSASQVMAPVAFNAPSSAGLAPAGQAK</sequence>
<evidence type="ECO:0000313" key="2">
    <source>
        <dbReference type="EMBL" id="WOO83665.1"/>
    </source>
</evidence>
<accession>A0AAF0YBJ4</accession>
<dbReference type="AlphaFoldDB" id="A0AAF0YBJ4"/>
<reference evidence="2" key="1">
    <citation type="submission" date="2023-10" db="EMBL/GenBank/DDBJ databases">
        <authorList>
            <person name="Noh H."/>
        </authorList>
    </citation>
    <scope>NUCLEOTIDE SEQUENCE</scope>
    <source>
        <strain evidence="2">DUCC4014</strain>
    </source>
</reference>
<feature type="region of interest" description="Disordered" evidence="1">
    <location>
        <begin position="1"/>
        <end position="21"/>
    </location>
</feature>
<protein>
    <recommendedName>
        <fullName evidence="4">SMP domain-containing protein</fullName>
    </recommendedName>
</protein>
<organism evidence="2 3">
    <name type="scientific">Vanrija pseudolonga</name>
    <dbReference type="NCBI Taxonomy" id="143232"/>
    <lineage>
        <taxon>Eukaryota</taxon>
        <taxon>Fungi</taxon>
        <taxon>Dikarya</taxon>
        <taxon>Basidiomycota</taxon>
        <taxon>Agaricomycotina</taxon>
        <taxon>Tremellomycetes</taxon>
        <taxon>Trichosporonales</taxon>
        <taxon>Trichosporonaceae</taxon>
        <taxon>Vanrija</taxon>
    </lineage>
</organism>
<gene>
    <name evidence="2" type="ORF">LOC62_05G007185</name>
</gene>
<dbReference type="GeneID" id="87810359"/>
<dbReference type="EMBL" id="CP086718">
    <property type="protein sequence ID" value="WOO83665.1"/>
    <property type="molecule type" value="Genomic_DNA"/>
</dbReference>
<proteinExistence type="predicted"/>
<dbReference type="RefSeq" id="XP_062629691.1">
    <property type="nucleotide sequence ID" value="XM_062773707.1"/>
</dbReference>
<keyword evidence="3" id="KW-1185">Reference proteome</keyword>